<evidence type="ECO:0000259" key="14">
    <source>
        <dbReference type="Pfam" id="PF10440"/>
    </source>
</evidence>
<evidence type="ECO:0000313" key="15">
    <source>
        <dbReference type="EMBL" id="KZM85031.1"/>
    </source>
</evidence>
<organism evidence="15">
    <name type="scientific">Daucus carota subsp. sativus</name>
    <name type="common">Carrot</name>
    <dbReference type="NCBI Taxonomy" id="79200"/>
    <lineage>
        <taxon>Eukaryota</taxon>
        <taxon>Viridiplantae</taxon>
        <taxon>Streptophyta</taxon>
        <taxon>Embryophyta</taxon>
        <taxon>Tracheophyta</taxon>
        <taxon>Spermatophyta</taxon>
        <taxon>Magnoliopsida</taxon>
        <taxon>eudicotyledons</taxon>
        <taxon>Gunneridae</taxon>
        <taxon>Pentapetalae</taxon>
        <taxon>asterids</taxon>
        <taxon>campanulids</taxon>
        <taxon>Apiales</taxon>
        <taxon>Apiaceae</taxon>
        <taxon>Apioideae</taxon>
        <taxon>Scandiceae</taxon>
        <taxon>Daucinae</taxon>
        <taxon>Daucus</taxon>
        <taxon>Daucus sect. Daucus</taxon>
    </lineage>
</organism>
<evidence type="ECO:0000256" key="8">
    <source>
        <dbReference type="ARBA" id="ARBA00022989"/>
    </source>
</evidence>
<dbReference type="OMA" id="ISLADNC"/>
<dbReference type="InterPro" id="IPR001611">
    <property type="entry name" value="Leu-rich_rpt"/>
</dbReference>
<dbReference type="GO" id="GO:0005524">
    <property type="term" value="F:ATP binding"/>
    <property type="evidence" value="ECO:0007669"/>
    <property type="project" value="UniProtKB-KW"/>
</dbReference>
<keyword evidence="5" id="KW-0677">Repeat</keyword>
<gene>
    <name evidence="15" type="ORF">DCAR_027547</name>
</gene>
<dbReference type="SUPFAM" id="SSF52058">
    <property type="entry name" value="L domain-like"/>
    <property type="match status" value="1"/>
</dbReference>
<dbReference type="Pfam" id="PF00560">
    <property type="entry name" value="LRR_1"/>
    <property type="match status" value="6"/>
</dbReference>
<proteinExistence type="predicted"/>
<keyword evidence="6" id="KW-0547">Nucleotide-binding</keyword>
<dbReference type="Pfam" id="PF08263">
    <property type="entry name" value="LRRNT_2"/>
    <property type="match status" value="1"/>
</dbReference>
<evidence type="ECO:0000256" key="1">
    <source>
        <dbReference type="ARBA" id="ARBA00004479"/>
    </source>
</evidence>
<evidence type="ECO:0000256" key="3">
    <source>
        <dbReference type="ARBA" id="ARBA00022692"/>
    </source>
</evidence>
<feature type="region of interest" description="Disordered" evidence="12">
    <location>
        <begin position="140"/>
        <end position="170"/>
    </location>
</feature>
<dbReference type="Gene3D" id="1.10.8.850">
    <property type="entry name" value="Histone-lysine N methyltransferase , C-terminal domain-like"/>
    <property type="match status" value="2"/>
</dbReference>
<dbReference type="InterPro" id="IPR053211">
    <property type="entry name" value="DNA_repair-toleration"/>
</dbReference>
<keyword evidence="10" id="KW-0675">Receptor</keyword>
<reference evidence="15" key="1">
    <citation type="journal article" date="2016" name="Nat. Genet.">
        <title>A high-quality carrot genome assembly provides new insights into carotenoid accumulation and asterid genome evolution.</title>
        <authorList>
            <person name="Iorizzo M."/>
            <person name="Ellison S."/>
            <person name="Senalik D."/>
            <person name="Zeng P."/>
            <person name="Satapoomin P."/>
            <person name="Huang J."/>
            <person name="Bowman M."/>
            <person name="Iovene M."/>
            <person name="Sanseverino W."/>
            <person name="Cavagnaro P."/>
            <person name="Yildiz M."/>
            <person name="Macko-Podgorni A."/>
            <person name="Moranska E."/>
            <person name="Grzebelus E."/>
            <person name="Grzebelus D."/>
            <person name="Ashrafi H."/>
            <person name="Zheng Z."/>
            <person name="Cheng S."/>
            <person name="Spooner D."/>
            <person name="Van Deynze A."/>
            <person name="Simon P."/>
        </authorList>
    </citation>
    <scope>NUCLEOTIDE SEQUENCE [LARGE SCALE GENOMIC DNA]</scope>
    <source>
        <tissue evidence="15">Leaf</tissue>
    </source>
</reference>
<dbReference type="PANTHER" id="PTHR48060:SF21">
    <property type="entry name" value="L DOMAIN-LIKE PROTEIN"/>
    <property type="match status" value="1"/>
</dbReference>
<dbReference type="Pfam" id="PF10440">
    <property type="entry name" value="WIYLD"/>
    <property type="match status" value="2"/>
</dbReference>
<dbReference type="Gene3D" id="3.80.10.10">
    <property type="entry name" value="Ribonuclease Inhibitor"/>
    <property type="match status" value="3"/>
</dbReference>
<evidence type="ECO:0000256" key="10">
    <source>
        <dbReference type="ARBA" id="ARBA00023170"/>
    </source>
</evidence>
<evidence type="ECO:0000256" key="2">
    <source>
        <dbReference type="ARBA" id="ARBA00022614"/>
    </source>
</evidence>
<dbReference type="InterPro" id="IPR013210">
    <property type="entry name" value="LRR_N_plant-typ"/>
</dbReference>
<protein>
    <recommendedName>
        <fullName evidence="16">Leucine-rich repeat-containing N-terminal plant-type domain-containing protein</fullName>
    </recommendedName>
</protein>
<evidence type="ECO:0008006" key="16">
    <source>
        <dbReference type="Google" id="ProtNLM"/>
    </source>
</evidence>
<dbReference type="PANTHER" id="PTHR48060">
    <property type="entry name" value="DNA DAMAGE-REPAIR/TOLERATION PROTEIN DRT100"/>
    <property type="match status" value="1"/>
</dbReference>
<sequence length="611" mass="67136">MDAAVDKMVTFGFEEKDIKETVKELLTVYGGGPEAWPVIEDGCYSMLLEILLSKNLEKDEGGPSQTRNEEGTNGLEETMPRETRMDAALDAMKEYGFKEKDIKQAVKELLEVYGGTQAWPHIEDHGYSMLLEVILSNQEGENGEAGPSQTGANQPEETMASEPLNGDTEQNLDTAPIGNMIFLSDREVDRLFRLKVLSFGQNALEGNIPDTLGRYILYLFLICPTQIIPTSAATVKGNETDQLALLAFKEKIIHDPQGAFSSWNMSLNFCSWAGITCSKQHKRVTSINLASKAFVGSLPRDIGNIIFLTEIVLTNNSLQGTIPQEVDRLFSLKVLSLGRNALEGNIPDTLGRVNRLVILELFSNNLSGTIPNSVFNLSSLNVFNLANNQLQGSIPTDFGLTHHNLQKIQLFDNRLSGNIPISLSNASKLQVIHLQFNNFSGPISVDFGRLLYLQNLSLEYNNFGLGEQGDLKFIDSLVNCRSLKILKLGANNLQGSLPRSIANLSIELTMISLADNCICGSIPPDISKFINLIFLSIEHNNFTGIIPPEITQLGKLQSILLSNNRLTGNILASIGNLSMLDEVHLEYNELNGIKQGIGYICGLSSIILLNA</sequence>
<evidence type="ECO:0000256" key="9">
    <source>
        <dbReference type="ARBA" id="ARBA00023136"/>
    </source>
</evidence>
<dbReference type="InterPro" id="IPR032675">
    <property type="entry name" value="LRR_dom_sf"/>
</dbReference>
<keyword evidence="7" id="KW-0067">ATP-binding</keyword>
<feature type="domain" description="WIYLD" evidence="14">
    <location>
        <begin position="82"/>
        <end position="139"/>
    </location>
</feature>
<evidence type="ECO:0000256" key="6">
    <source>
        <dbReference type="ARBA" id="ARBA00022741"/>
    </source>
</evidence>
<feature type="domain" description="WIYLD" evidence="14">
    <location>
        <begin position="1"/>
        <end position="54"/>
    </location>
</feature>
<keyword evidence="4" id="KW-0732">Signal</keyword>
<evidence type="ECO:0000256" key="7">
    <source>
        <dbReference type="ARBA" id="ARBA00022840"/>
    </source>
</evidence>
<keyword evidence="9" id="KW-0472">Membrane</keyword>
<comment type="subcellular location">
    <subcellularLocation>
        <location evidence="1">Membrane</location>
        <topology evidence="1">Single-pass type I membrane protein</topology>
    </subcellularLocation>
</comment>
<evidence type="ECO:0000256" key="4">
    <source>
        <dbReference type="ARBA" id="ARBA00022729"/>
    </source>
</evidence>
<accession>A0A175YPG5</accession>
<evidence type="ECO:0000259" key="13">
    <source>
        <dbReference type="Pfam" id="PF08263"/>
    </source>
</evidence>
<dbReference type="FunFam" id="3.80.10.10:FF:000101">
    <property type="entry name" value="LRR receptor-like serine/threonine-protein kinase ERECTA"/>
    <property type="match status" value="1"/>
</dbReference>
<dbReference type="FunFam" id="3.80.10.10:FF:000041">
    <property type="entry name" value="LRR receptor-like serine/threonine-protein kinase ERECTA"/>
    <property type="match status" value="1"/>
</dbReference>
<evidence type="ECO:0000256" key="5">
    <source>
        <dbReference type="ARBA" id="ARBA00022737"/>
    </source>
</evidence>
<feature type="domain" description="Leucine-rich repeat-containing N-terminal plant-type" evidence="13">
    <location>
        <begin position="239"/>
        <end position="278"/>
    </location>
</feature>
<dbReference type="STRING" id="79200.A0A175YPG5"/>
<evidence type="ECO:0000256" key="11">
    <source>
        <dbReference type="ARBA" id="ARBA00023180"/>
    </source>
</evidence>
<dbReference type="EMBL" id="LNRQ01000008">
    <property type="protein sequence ID" value="KZM85031.1"/>
    <property type="molecule type" value="Genomic_DNA"/>
</dbReference>
<evidence type="ECO:0000256" key="12">
    <source>
        <dbReference type="SAM" id="MobiDB-lite"/>
    </source>
</evidence>
<feature type="compositionally biased region" description="Polar residues" evidence="12">
    <location>
        <begin position="147"/>
        <end position="156"/>
    </location>
</feature>
<dbReference type="Gramene" id="KZM85031">
    <property type="protein sequence ID" value="KZM85031"/>
    <property type="gene ID" value="DCAR_027547"/>
</dbReference>
<dbReference type="GO" id="GO:0016020">
    <property type="term" value="C:membrane"/>
    <property type="evidence" value="ECO:0007669"/>
    <property type="project" value="UniProtKB-SubCell"/>
</dbReference>
<dbReference type="AlphaFoldDB" id="A0A175YPG5"/>
<keyword evidence="8" id="KW-1133">Transmembrane helix</keyword>
<keyword evidence="11" id="KW-0325">Glycoprotein</keyword>
<keyword evidence="2" id="KW-0433">Leucine-rich repeat</keyword>
<dbReference type="InterPro" id="IPR043017">
    <property type="entry name" value="WIYLD_dom_sf"/>
</dbReference>
<dbReference type="InterPro" id="IPR018848">
    <property type="entry name" value="WIYLD_domain"/>
</dbReference>
<keyword evidence="3" id="KW-0812">Transmembrane</keyword>
<name>A0A175YPG5_DAUCS</name>
<comment type="caution">
    <text evidence="15">The sequence shown here is derived from an EMBL/GenBank/DDBJ whole genome shotgun (WGS) entry which is preliminary data.</text>
</comment>